<name>F4SB07_MELLP</name>
<proteinExistence type="predicted"/>
<dbReference type="Proteomes" id="UP000001072">
    <property type="component" value="Unassembled WGS sequence"/>
</dbReference>
<reference evidence="2" key="1">
    <citation type="journal article" date="2011" name="Proc. Natl. Acad. Sci. U.S.A.">
        <title>Obligate biotrophy features unraveled by the genomic analysis of rust fungi.</title>
        <authorList>
            <person name="Duplessis S."/>
            <person name="Cuomo C.A."/>
            <person name="Lin Y.-C."/>
            <person name="Aerts A."/>
            <person name="Tisserant E."/>
            <person name="Veneault-Fourrey C."/>
            <person name="Joly D.L."/>
            <person name="Hacquard S."/>
            <person name="Amselem J."/>
            <person name="Cantarel B.L."/>
            <person name="Chiu R."/>
            <person name="Coutinho P.M."/>
            <person name="Feau N."/>
            <person name="Field M."/>
            <person name="Frey P."/>
            <person name="Gelhaye E."/>
            <person name="Goldberg J."/>
            <person name="Grabherr M.G."/>
            <person name="Kodira C.D."/>
            <person name="Kohler A."/>
            <person name="Kuees U."/>
            <person name="Lindquist E.A."/>
            <person name="Lucas S.M."/>
            <person name="Mago R."/>
            <person name="Mauceli E."/>
            <person name="Morin E."/>
            <person name="Murat C."/>
            <person name="Pangilinan J.L."/>
            <person name="Park R."/>
            <person name="Pearson M."/>
            <person name="Quesneville H."/>
            <person name="Rouhier N."/>
            <person name="Sakthikumar S."/>
            <person name="Salamov A.A."/>
            <person name="Schmutz J."/>
            <person name="Selles B."/>
            <person name="Shapiro H."/>
            <person name="Tanguay P."/>
            <person name="Tuskan G.A."/>
            <person name="Henrissat B."/>
            <person name="Van de Peer Y."/>
            <person name="Rouze P."/>
            <person name="Ellis J.G."/>
            <person name="Dodds P.N."/>
            <person name="Schein J.E."/>
            <person name="Zhong S."/>
            <person name="Hamelin R.C."/>
            <person name="Grigoriev I.V."/>
            <person name="Szabo L.J."/>
            <person name="Martin F."/>
        </authorList>
    </citation>
    <scope>NUCLEOTIDE SEQUENCE [LARGE SCALE GENOMIC DNA]</scope>
    <source>
        <strain evidence="2">98AG31 / pathotype 3-4-7</strain>
    </source>
</reference>
<sequence>MTLIDVTDFVNTGGHLKKEDFGTVETDLMCWGLCRFCFNWETNLDDCVNQLAREVFWISFFRAIKLRPYKYTISQHVLTREIVIPVLLNEFNNLSSRYRFQCSSVEVLEYHDMVHEKAAIILSSNIIMGVHEAIVAVFQPRNCFIMGSMSKVKMIVGDVMVDQVHVVIPRWWSDKAVRFMRVIEGRIQAFSNIKHTFPGTARVARKYVTNNSNEYGVVPRHLPADLYSEDFKNNLLPSELVELKMKPTVLPDSNQMGCIFPMDEDEFFHHESNSVENEYYSSDNNDSSDELDETKTDLMLNTTQGETCEIKRVEMLIQTQISNLHKKIDNTIESFTEFQSVVRNSLPLHLAELDKAREDITNVNRSLDELRADLISAGLVTNSAKANVTTNVETVL</sequence>
<dbReference type="EMBL" id="GL883183">
    <property type="protein sequence ID" value="EGF98171.1"/>
    <property type="molecule type" value="Genomic_DNA"/>
</dbReference>
<organism evidence="2">
    <name type="scientific">Melampsora larici-populina (strain 98AG31 / pathotype 3-4-7)</name>
    <name type="common">Poplar leaf rust fungus</name>
    <dbReference type="NCBI Taxonomy" id="747676"/>
    <lineage>
        <taxon>Eukaryota</taxon>
        <taxon>Fungi</taxon>
        <taxon>Dikarya</taxon>
        <taxon>Basidiomycota</taxon>
        <taxon>Pucciniomycotina</taxon>
        <taxon>Pucciniomycetes</taxon>
        <taxon>Pucciniales</taxon>
        <taxon>Melampsoraceae</taxon>
        <taxon>Melampsora</taxon>
    </lineage>
</organism>
<dbReference type="GeneID" id="18937482"/>
<dbReference type="HOGENOM" id="CLU_027439_1_0_1"/>
<accession>F4SB07</accession>
<dbReference type="InParanoid" id="F4SB07"/>
<dbReference type="VEuPathDB" id="FungiDB:MELLADRAFT_96113"/>
<keyword evidence="2" id="KW-1185">Reference proteome</keyword>
<evidence type="ECO:0000313" key="2">
    <source>
        <dbReference type="Proteomes" id="UP000001072"/>
    </source>
</evidence>
<gene>
    <name evidence="1" type="ORF">MELLADRAFT_96113</name>
</gene>
<dbReference type="RefSeq" id="XP_007418563.1">
    <property type="nucleotide sequence ID" value="XM_007418501.1"/>
</dbReference>
<dbReference type="AlphaFoldDB" id="F4SB07"/>
<evidence type="ECO:0000313" key="1">
    <source>
        <dbReference type="EMBL" id="EGF98171.1"/>
    </source>
</evidence>
<dbReference type="KEGG" id="mlr:MELLADRAFT_96113"/>
<protein>
    <submittedName>
        <fullName evidence="1">Uncharacterized protein</fullName>
    </submittedName>
</protein>